<reference evidence="6 7" key="1">
    <citation type="journal article" date="2017" name="Nature">
        <title>The Apostasia genome and the evolution of orchids.</title>
        <authorList>
            <person name="Zhang G.Q."/>
            <person name="Liu K.W."/>
            <person name="Li Z."/>
            <person name="Lohaus R."/>
            <person name="Hsiao Y.Y."/>
            <person name="Niu S.C."/>
            <person name="Wang J.Y."/>
            <person name="Lin Y.C."/>
            <person name="Xu Q."/>
            <person name="Chen L.J."/>
            <person name="Yoshida K."/>
            <person name="Fujiwara S."/>
            <person name="Wang Z.W."/>
            <person name="Zhang Y.Q."/>
            <person name="Mitsuda N."/>
            <person name="Wang M."/>
            <person name="Liu G.H."/>
            <person name="Pecoraro L."/>
            <person name="Huang H.X."/>
            <person name="Xiao X.J."/>
            <person name="Lin M."/>
            <person name="Wu X.Y."/>
            <person name="Wu W.L."/>
            <person name="Chen Y.Y."/>
            <person name="Chang S.B."/>
            <person name="Sakamoto S."/>
            <person name="Ohme-Takagi M."/>
            <person name="Yagi M."/>
            <person name="Zeng S.J."/>
            <person name="Shen C.Y."/>
            <person name="Yeh C.M."/>
            <person name="Luo Y.B."/>
            <person name="Tsai W.C."/>
            <person name="Van de Peer Y."/>
            <person name="Liu Z.J."/>
        </authorList>
    </citation>
    <scope>NUCLEOTIDE SEQUENCE [LARGE SCALE GENOMIC DNA]</scope>
    <source>
        <strain evidence="7">cv. Shenzhen</strain>
        <tissue evidence="6">Stem</tissue>
    </source>
</reference>
<sequence length="274" mass="30681">MYASTECSSAQPRPICSPSRSPTPFLPNMGYFEFLPANRETDSEANTELIDLADVEVGKEVTGFHNAAPEFKFIRRKNVLLSIEFDKTDESELQWAVERSSELLRPLGASVAEYTSRTCTKTIPGHYVIYWELLLREKAEAPAPAVLEKCCLAMEEEMNIGYRHDRASDLIGPLEIRVVRAGTFDEVMEEAIGRGASINQYKVPRCVGLGPTAELLDSRVESAHFSPEYLLRHMLAGATDRATFKATVPVVTYENLQPYIQRIANGDRSAILFR</sequence>
<keyword evidence="2" id="KW-0436">Ligase</keyword>
<protein>
    <submittedName>
        <fullName evidence="6">Putative indole-3-acetic acid-amido synthetase GH3.8</fullName>
    </submittedName>
</protein>
<dbReference type="InterPro" id="IPR004993">
    <property type="entry name" value="GH3"/>
</dbReference>
<evidence type="ECO:0000256" key="3">
    <source>
        <dbReference type="SAM" id="MobiDB-lite"/>
    </source>
</evidence>
<dbReference type="GO" id="GO:0005737">
    <property type="term" value="C:cytoplasm"/>
    <property type="evidence" value="ECO:0007669"/>
    <property type="project" value="TreeGrafter"/>
</dbReference>
<dbReference type="InterPro" id="IPR055378">
    <property type="entry name" value="GH3_C"/>
</dbReference>
<feature type="region of interest" description="Disordered" evidence="3">
    <location>
        <begin position="1"/>
        <end position="21"/>
    </location>
</feature>
<dbReference type="PANTHER" id="PTHR31901:SF96">
    <property type="entry name" value="INDOLE-3-ACETIC ACID-AMIDO SYNTHETASE GH3.1-RELATED"/>
    <property type="match status" value="1"/>
</dbReference>
<dbReference type="Pfam" id="PF23571">
    <property type="entry name" value="GH3_M"/>
    <property type="match status" value="1"/>
</dbReference>
<dbReference type="PANTHER" id="PTHR31901">
    <property type="entry name" value="GH3 DOMAIN-CONTAINING PROTEIN"/>
    <property type="match status" value="1"/>
</dbReference>
<feature type="domain" description="GH3 C-terminal" evidence="5">
    <location>
        <begin position="92"/>
        <end position="207"/>
    </location>
</feature>
<feature type="compositionally biased region" description="Polar residues" evidence="3">
    <location>
        <begin position="1"/>
        <end position="11"/>
    </location>
</feature>
<name>A0A2I0AWG3_9ASPA</name>
<dbReference type="InterPro" id="IPR055377">
    <property type="entry name" value="GH3_M"/>
</dbReference>
<keyword evidence="7" id="KW-1185">Reference proteome</keyword>
<dbReference type="Pfam" id="PF03321">
    <property type="entry name" value="GH3"/>
    <property type="match status" value="1"/>
</dbReference>
<evidence type="ECO:0000256" key="1">
    <source>
        <dbReference type="ARBA" id="ARBA00008068"/>
    </source>
</evidence>
<dbReference type="Pfam" id="PF23572">
    <property type="entry name" value="GH3_C"/>
    <property type="match status" value="1"/>
</dbReference>
<feature type="domain" description="GH3 middle" evidence="4">
    <location>
        <begin position="25"/>
        <end position="60"/>
    </location>
</feature>
<dbReference type="GO" id="GO:0016881">
    <property type="term" value="F:acid-amino acid ligase activity"/>
    <property type="evidence" value="ECO:0007669"/>
    <property type="project" value="TreeGrafter"/>
</dbReference>
<comment type="similarity">
    <text evidence="1">Belongs to the IAA-amido conjugating enzyme family.</text>
</comment>
<evidence type="ECO:0000259" key="4">
    <source>
        <dbReference type="Pfam" id="PF23571"/>
    </source>
</evidence>
<gene>
    <name evidence="6" type="primary">GH3.8</name>
    <name evidence="6" type="ORF">AXF42_Ash015939</name>
</gene>
<organism evidence="6 7">
    <name type="scientific">Apostasia shenzhenica</name>
    <dbReference type="NCBI Taxonomy" id="1088818"/>
    <lineage>
        <taxon>Eukaryota</taxon>
        <taxon>Viridiplantae</taxon>
        <taxon>Streptophyta</taxon>
        <taxon>Embryophyta</taxon>
        <taxon>Tracheophyta</taxon>
        <taxon>Spermatophyta</taxon>
        <taxon>Magnoliopsida</taxon>
        <taxon>Liliopsida</taxon>
        <taxon>Asparagales</taxon>
        <taxon>Orchidaceae</taxon>
        <taxon>Apostasioideae</taxon>
        <taxon>Apostasia</taxon>
    </lineage>
</organism>
<accession>A0A2I0AWG3</accession>
<evidence type="ECO:0000313" key="7">
    <source>
        <dbReference type="Proteomes" id="UP000236161"/>
    </source>
</evidence>
<evidence type="ECO:0000259" key="5">
    <source>
        <dbReference type="Pfam" id="PF23572"/>
    </source>
</evidence>
<dbReference type="AlphaFoldDB" id="A0A2I0AWG3"/>
<proteinExistence type="inferred from homology"/>
<evidence type="ECO:0000313" key="6">
    <source>
        <dbReference type="EMBL" id="PKA59881.1"/>
    </source>
</evidence>
<dbReference type="EMBL" id="KZ451943">
    <property type="protein sequence ID" value="PKA59881.1"/>
    <property type="molecule type" value="Genomic_DNA"/>
</dbReference>
<dbReference type="Proteomes" id="UP000236161">
    <property type="component" value="Unassembled WGS sequence"/>
</dbReference>
<evidence type="ECO:0000256" key="2">
    <source>
        <dbReference type="ARBA" id="ARBA00022598"/>
    </source>
</evidence>
<dbReference type="OrthoDB" id="10004661at2759"/>